<dbReference type="Gene3D" id="1.10.10.60">
    <property type="entry name" value="Homeodomain-like"/>
    <property type="match status" value="1"/>
</dbReference>
<evidence type="ECO:0000313" key="6">
    <source>
        <dbReference type="Proteomes" id="UP000494115"/>
    </source>
</evidence>
<keyword evidence="2" id="KW-0238">DNA-binding</keyword>
<reference evidence="5 6" key="1">
    <citation type="submission" date="2020-04" db="EMBL/GenBank/DDBJ databases">
        <authorList>
            <person name="De Canck E."/>
        </authorList>
    </citation>
    <scope>NUCLEOTIDE SEQUENCE [LARGE SCALE GENOMIC DNA]</scope>
    <source>
        <strain evidence="5 6">LMG 28138</strain>
    </source>
</reference>
<keyword evidence="3" id="KW-0804">Transcription</keyword>
<dbReference type="InterPro" id="IPR018060">
    <property type="entry name" value="HTH_AraC"/>
</dbReference>
<dbReference type="GO" id="GO:0003700">
    <property type="term" value="F:DNA-binding transcription factor activity"/>
    <property type="evidence" value="ECO:0007669"/>
    <property type="project" value="InterPro"/>
</dbReference>
<dbReference type="Proteomes" id="UP000494115">
    <property type="component" value="Unassembled WGS sequence"/>
</dbReference>
<organism evidence="5 6">
    <name type="scientific">Pararobbsia alpina</name>
    <dbReference type="NCBI Taxonomy" id="621374"/>
    <lineage>
        <taxon>Bacteria</taxon>
        <taxon>Pseudomonadati</taxon>
        <taxon>Pseudomonadota</taxon>
        <taxon>Betaproteobacteria</taxon>
        <taxon>Burkholderiales</taxon>
        <taxon>Burkholderiaceae</taxon>
        <taxon>Pararobbsia</taxon>
    </lineage>
</organism>
<accession>A0A6S7BEJ3</accession>
<dbReference type="PROSITE" id="PS01124">
    <property type="entry name" value="HTH_ARAC_FAMILY_2"/>
    <property type="match status" value="1"/>
</dbReference>
<keyword evidence="6" id="KW-1185">Reference proteome</keyword>
<keyword evidence="1" id="KW-0805">Transcription regulation</keyword>
<dbReference type="AlphaFoldDB" id="A0A6S7BEJ3"/>
<dbReference type="InterPro" id="IPR050204">
    <property type="entry name" value="AraC_XylS_family_regulators"/>
</dbReference>
<evidence type="ECO:0000259" key="4">
    <source>
        <dbReference type="PROSITE" id="PS01124"/>
    </source>
</evidence>
<dbReference type="Pfam" id="PF12833">
    <property type="entry name" value="HTH_18"/>
    <property type="match status" value="1"/>
</dbReference>
<dbReference type="RefSeq" id="WP_175104722.1">
    <property type="nucleotide sequence ID" value="NZ_CADIKM010000007.1"/>
</dbReference>
<dbReference type="EMBL" id="CADIKM010000007">
    <property type="protein sequence ID" value="CAB3786006.1"/>
    <property type="molecule type" value="Genomic_DNA"/>
</dbReference>
<feature type="domain" description="HTH araC/xylS-type" evidence="4">
    <location>
        <begin position="153"/>
        <end position="251"/>
    </location>
</feature>
<evidence type="ECO:0000313" key="5">
    <source>
        <dbReference type="EMBL" id="CAB3786006.1"/>
    </source>
</evidence>
<dbReference type="SMART" id="SM00342">
    <property type="entry name" value="HTH_ARAC"/>
    <property type="match status" value="1"/>
</dbReference>
<protein>
    <submittedName>
        <fullName evidence="5">HTH-type transcriptional activator RhaS</fullName>
    </submittedName>
</protein>
<dbReference type="GO" id="GO:0043565">
    <property type="term" value="F:sequence-specific DNA binding"/>
    <property type="evidence" value="ECO:0007669"/>
    <property type="project" value="InterPro"/>
</dbReference>
<proteinExistence type="predicted"/>
<gene>
    <name evidence="5" type="primary">rhaS_3</name>
    <name evidence="5" type="ORF">LMG28138_02131</name>
</gene>
<dbReference type="PANTHER" id="PTHR46796:SF10">
    <property type="entry name" value="TRANSCRIPTIONAL ACTIVATOR FEAR"/>
    <property type="match status" value="1"/>
</dbReference>
<sequence length="259" mass="28216">MAGGTPVYASPMVAVRSYDEVAASDSHGAYHQIVLGIDGAMELAVDGLAAVVDTTLGMVIPAGERHDYLGVGPNRQLVIDVPVDALTLPRQLFEEASLIRIDPRFQQWVMSIAQLPERADRFAHWQAAAQLCDALLVRSAQQTGLHGVRFTLPRIDAFLRAHLAEPLSIPDLAAHCGCGVRTFHDRFVGEFGITPHRYLLRLRTEQAARLMNDARRSLADIAATTGFTDQSALTHAFVARFGITPGRWRGGVRMSEAAP</sequence>
<evidence type="ECO:0000256" key="1">
    <source>
        <dbReference type="ARBA" id="ARBA00023015"/>
    </source>
</evidence>
<evidence type="ECO:0000256" key="3">
    <source>
        <dbReference type="ARBA" id="ARBA00023163"/>
    </source>
</evidence>
<dbReference type="PANTHER" id="PTHR46796">
    <property type="entry name" value="HTH-TYPE TRANSCRIPTIONAL ACTIVATOR RHAS-RELATED"/>
    <property type="match status" value="1"/>
</dbReference>
<dbReference type="InterPro" id="IPR009057">
    <property type="entry name" value="Homeodomain-like_sf"/>
</dbReference>
<dbReference type="SUPFAM" id="SSF46689">
    <property type="entry name" value="Homeodomain-like"/>
    <property type="match status" value="2"/>
</dbReference>
<evidence type="ECO:0000256" key="2">
    <source>
        <dbReference type="ARBA" id="ARBA00023125"/>
    </source>
</evidence>
<name>A0A6S7BEJ3_9BURK</name>